<evidence type="ECO:0000256" key="8">
    <source>
        <dbReference type="ARBA" id="ARBA00022840"/>
    </source>
</evidence>
<keyword evidence="15" id="KW-0636">Prenylation</keyword>
<feature type="domain" description="Aminoacyl-transfer RNA synthetases class-II family profile" evidence="22">
    <location>
        <begin position="329"/>
        <end position="562"/>
    </location>
</feature>
<evidence type="ECO:0000256" key="21">
    <source>
        <dbReference type="SAM" id="Coils"/>
    </source>
</evidence>
<dbReference type="EMBL" id="MU004197">
    <property type="protein sequence ID" value="KAF2490229.1"/>
    <property type="molecule type" value="Genomic_DNA"/>
</dbReference>
<evidence type="ECO:0000256" key="11">
    <source>
        <dbReference type="ARBA" id="ARBA00023134"/>
    </source>
</evidence>
<dbReference type="PRINTS" id="PR00981">
    <property type="entry name" value="TRNASYNTHSER"/>
</dbReference>
<dbReference type="SUPFAM" id="SSF46589">
    <property type="entry name" value="tRNA-binding arm"/>
    <property type="match status" value="1"/>
</dbReference>
<dbReference type="UniPathway" id="UPA00906">
    <property type="reaction ID" value="UER00895"/>
</dbReference>
<accession>A0A6A6QDP6</accession>
<evidence type="ECO:0000256" key="5">
    <source>
        <dbReference type="ARBA" id="ARBA00022723"/>
    </source>
</evidence>
<evidence type="ECO:0000256" key="3">
    <source>
        <dbReference type="ARBA" id="ARBA00022481"/>
    </source>
</evidence>
<dbReference type="Gene3D" id="3.40.50.300">
    <property type="entry name" value="P-loop containing nucleotide triphosphate hydrolases"/>
    <property type="match status" value="1"/>
</dbReference>
<dbReference type="FunFam" id="3.30.930.10:FF:000026">
    <property type="entry name" value="Seryl-tRNA synthetase, cytoplasmic"/>
    <property type="match status" value="1"/>
</dbReference>
<keyword evidence="12" id="KW-0472">Membrane</keyword>
<dbReference type="InterPro" id="IPR015866">
    <property type="entry name" value="Ser-tRNA-synth_1_N"/>
</dbReference>
<evidence type="ECO:0000256" key="16">
    <source>
        <dbReference type="ARBA" id="ARBA00031113"/>
    </source>
</evidence>
<protein>
    <recommendedName>
        <fullName evidence="2">serine--tRNA ligase</fullName>
        <ecNumber evidence="2">6.1.1.11</ecNumber>
    </recommendedName>
    <alternativeName>
        <fullName evidence="16">Seryl-tRNA synthetase</fullName>
    </alternativeName>
    <alternativeName>
        <fullName evidence="17">Seryl-tRNA(Ser) synthetase</fullName>
    </alternativeName>
</protein>
<dbReference type="OrthoDB" id="10264585at2759"/>
<dbReference type="EC" id="6.1.1.11" evidence="2"/>
<keyword evidence="9" id="KW-0460">Magnesium</keyword>
<dbReference type="Proteomes" id="UP000799750">
    <property type="component" value="Unassembled WGS sequence"/>
</dbReference>
<evidence type="ECO:0000256" key="20">
    <source>
        <dbReference type="ARBA" id="ARBA00049117"/>
    </source>
</evidence>
<keyword evidence="21" id="KW-0175">Coiled coil</keyword>
<dbReference type="PROSITE" id="PS51421">
    <property type="entry name" value="RAS"/>
    <property type="match status" value="1"/>
</dbReference>
<dbReference type="GO" id="GO:0006434">
    <property type="term" value="P:seryl-tRNA aminoacylation"/>
    <property type="evidence" value="ECO:0007669"/>
    <property type="project" value="InterPro"/>
</dbReference>
<keyword evidence="4" id="KW-0436">Ligase</keyword>
<evidence type="ECO:0000256" key="10">
    <source>
        <dbReference type="ARBA" id="ARBA00022917"/>
    </source>
</evidence>
<evidence type="ECO:0000256" key="19">
    <source>
        <dbReference type="ARBA" id="ARBA00046278"/>
    </source>
</evidence>
<evidence type="ECO:0000313" key="23">
    <source>
        <dbReference type="EMBL" id="KAF2490229.1"/>
    </source>
</evidence>
<dbReference type="InterPro" id="IPR042103">
    <property type="entry name" value="SerRS_1_N_sf"/>
</dbReference>
<dbReference type="Pfam" id="PF00587">
    <property type="entry name" value="tRNA-synt_2b"/>
    <property type="match status" value="1"/>
</dbReference>
<dbReference type="InterPro" id="IPR033729">
    <property type="entry name" value="SerRS_core"/>
</dbReference>
<dbReference type="SUPFAM" id="SSF52540">
    <property type="entry name" value="P-loop containing nucleoside triphosphate hydrolases"/>
    <property type="match status" value="1"/>
</dbReference>
<dbReference type="Gene3D" id="1.10.287.40">
    <property type="entry name" value="Serine-tRNA synthetase, tRNA binding domain"/>
    <property type="match status" value="1"/>
</dbReference>
<proteinExistence type="inferred from homology"/>
<organism evidence="23 24">
    <name type="scientific">Lophium mytilinum</name>
    <dbReference type="NCBI Taxonomy" id="390894"/>
    <lineage>
        <taxon>Eukaryota</taxon>
        <taxon>Fungi</taxon>
        <taxon>Dikarya</taxon>
        <taxon>Ascomycota</taxon>
        <taxon>Pezizomycotina</taxon>
        <taxon>Dothideomycetes</taxon>
        <taxon>Pleosporomycetidae</taxon>
        <taxon>Mytilinidiales</taxon>
        <taxon>Mytilinidiaceae</taxon>
        <taxon>Lophium</taxon>
    </lineage>
</organism>
<dbReference type="InterPro" id="IPR005225">
    <property type="entry name" value="Small_GTP-bd"/>
</dbReference>
<dbReference type="GO" id="GO:0003924">
    <property type="term" value="F:GTPase activity"/>
    <property type="evidence" value="ECO:0007669"/>
    <property type="project" value="InterPro"/>
</dbReference>
<comment type="similarity">
    <text evidence="18">Belongs to the small GTPase superfamily. Rheb family.</text>
</comment>
<dbReference type="InterPro" id="IPR002317">
    <property type="entry name" value="Ser-tRNA-ligase_type_1"/>
</dbReference>
<dbReference type="GO" id="GO:0012505">
    <property type="term" value="C:endomembrane system"/>
    <property type="evidence" value="ECO:0007669"/>
    <property type="project" value="UniProtKB-SubCell"/>
</dbReference>
<gene>
    <name evidence="23" type="ORF">BU16DRAFT_552780</name>
</gene>
<evidence type="ECO:0000256" key="14">
    <source>
        <dbReference type="ARBA" id="ARBA00023288"/>
    </source>
</evidence>
<dbReference type="SMART" id="SM00173">
    <property type="entry name" value="RAS"/>
    <property type="match status" value="1"/>
</dbReference>
<dbReference type="AlphaFoldDB" id="A0A6A6QDP6"/>
<dbReference type="PROSITE" id="PS51420">
    <property type="entry name" value="RHO"/>
    <property type="match status" value="1"/>
</dbReference>
<dbReference type="CDD" id="cd00770">
    <property type="entry name" value="SerRS_core"/>
    <property type="match status" value="1"/>
</dbReference>
<evidence type="ECO:0000256" key="1">
    <source>
        <dbReference type="ARBA" id="ARBA00010728"/>
    </source>
</evidence>
<evidence type="ECO:0000256" key="4">
    <source>
        <dbReference type="ARBA" id="ARBA00022598"/>
    </source>
</evidence>
<dbReference type="Gene3D" id="3.30.930.10">
    <property type="entry name" value="Bira Bifunctional Protein, Domain 2"/>
    <property type="match status" value="1"/>
</dbReference>
<dbReference type="GO" id="GO:0046872">
    <property type="term" value="F:metal ion binding"/>
    <property type="evidence" value="ECO:0007669"/>
    <property type="project" value="UniProtKB-KW"/>
</dbReference>
<dbReference type="PROSITE" id="PS51419">
    <property type="entry name" value="RAB"/>
    <property type="match status" value="1"/>
</dbReference>
<evidence type="ECO:0000256" key="17">
    <source>
        <dbReference type="ARBA" id="ARBA00034892"/>
    </source>
</evidence>
<sequence length="597" mass="67474">MPPPAKQRKIAVVGSRSVGKSSLTVQFVDNHFVESYYPTIENTFSKVIRYKGQDYATEIIDTAGQDQYSNLNSKHFIGVHGYMIVYSVQSRTSFDTAEIIREKILNHLGAETIPLVLVGNKSDLRPEQRQVTSEDGKAKAEELKCAWTEASACYNENVSKAFELMIAEIEKGTTPNEPASGKNSQYASTQVGAAINPIQKQIGLKKKAKEDATELLAEVAKLKEDKKAKEEEAAELLEKLLRKVKTVGNYVHESVPVSGNEDDNETIKEWAPEGVKVEHKPDVLPHHGVLTRLDGYDPERGVKIVGHRGYCLTGYGLFLNLALVNYGLEFLFNRGFTPNQPPFFMLRDVMAKTAQLSDFDEELYKVTESKDKPETDKYLIATSEQPISALHSDEWLQEKDLPIKYAGYSTNFRKEAGSHGKDAWGIFRIHQFEKIEQFLFTKPEESWKAYEEMLENSEAFYQSLKLPYRVVKIVSGALNNAASAKRDLEAWFPYTGEYKELVSISNCTDYQTRELEIRFGPKKQTGGRKEYVHALNGTLCATERTLCCLMENYQTPEGMVVPEVLRKYIPGQPEFLPFVKEFRPEKAPAAVIPDRTK</sequence>
<dbReference type="FunFam" id="3.40.50.300:FF:000273">
    <property type="entry name" value="GTP-binding protein Rheb homolog"/>
    <property type="match status" value="1"/>
</dbReference>
<keyword evidence="14" id="KW-0449">Lipoprotein</keyword>
<evidence type="ECO:0000256" key="9">
    <source>
        <dbReference type="ARBA" id="ARBA00022842"/>
    </source>
</evidence>
<evidence type="ECO:0000256" key="15">
    <source>
        <dbReference type="ARBA" id="ARBA00023289"/>
    </source>
</evidence>
<evidence type="ECO:0000259" key="22">
    <source>
        <dbReference type="PROSITE" id="PS50862"/>
    </source>
</evidence>
<dbReference type="PANTHER" id="PTHR11778">
    <property type="entry name" value="SERYL-TRNA SYNTHETASE"/>
    <property type="match status" value="1"/>
</dbReference>
<dbReference type="InterPro" id="IPR045864">
    <property type="entry name" value="aa-tRNA-synth_II/BPL/LPL"/>
</dbReference>
<keyword evidence="11" id="KW-0342">GTP-binding</keyword>
<reference evidence="23" key="1">
    <citation type="journal article" date="2020" name="Stud. Mycol.">
        <title>101 Dothideomycetes genomes: a test case for predicting lifestyles and emergence of pathogens.</title>
        <authorList>
            <person name="Haridas S."/>
            <person name="Albert R."/>
            <person name="Binder M."/>
            <person name="Bloem J."/>
            <person name="Labutti K."/>
            <person name="Salamov A."/>
            <person name="Andreopoulos B."/>
            <person name="Baker S."/>
            <person name="Barry K."/>
            <person name="Bills G."/>
            <person name="Bluhm B."/>
            <person name="Cannon C."/>
            <person name="Castanera R."/>
            <person name="Culley D."/>
            <person name="Daum C."/>
            <person name="Ezra D."/>
            <person name="Gonzalez J."/>
            <person name="Henrissat B."/>
            <person name="Kuo A."/>
            <person name="Liang C."/>
            <person name="Lipzen A."/>
            <person name="Lutzoni F."/>
            <person name="Magnuson J."/>
            <person name="Mondo S."/>
            <person name="Nolan M."/>
            <person name="Ohm R."/>
            <person name="Pangilinan J."/>
            <person name="Park H.-J."/>
            <person name="Ramirez L."/>
            <person name="Alfaro M."/>
            <person name="Sun H."/>
            <person name="Tritt A."/>
            <person name="Yoshinaga Y."/>
            <person name="Zwiers L.-H."/>
            <person name="Turgeon B."/>
            <person name="Goodwin S."/>
            <person name="Spatafora J."/>
            <person name="Crous P."/>
            <person name="Grigoriev I."/>
        </authorList>
    </citation>
    <scope>NUCLEOTIDE SEQUENCE</scope>
    <source>
        <strain evidence="23">CBS 269.34</strain>
    </source>
</reference>
<dbReference type="InterPro" id="IPR027417">
    <property type="entry name" value="P-loop_NTPase"/>
</dbReference>
<evidence type="ECO:0000313" key="24">
    <source>
        <dbReference type="Proteomes" id="UP000799750"/>
    </source>
</evidence>
<comment type="catalytic activity">
    <reaction evidence="20">
        <text>GTP + H2O = GDP + phosphate + H(+)</text>
        <dbReference type="Rhea" id="RHEA:19669"/>
        <dbReference type="ChEBI" id="CHEBI:15377"/>
        <dbReference type="ChEBI" id="CHEBI:15378"/>
        <dbReference type="ChEBI" id="CHEBI:37565"/>
        <dbReference type="ChEBI" id="CHEBI:43474"/>
        <dbReference type="ChEBI" id="CHEBI:58189"/>
    </reaction>
    <physiologicalReaction direction="left-to-right" evidence="20">
        <dbReference type="Rhea" id="RHEA:19670"/>
    </physiologicalReaction>
</comment>
<evidence type="ECO:0000256" key="2">
    <source>
        <dbReference type="ARBA" id="ARBA00012840"/>
    </source>
</evidence>
<dbReference type="InterPro" id="IPR001806">
    <property type="entry name" value="Small_GTPase"/>
</dbReference>
<feature type="coiled-coil region" evidence="21">
    <location>
        <begin position="205"/>
        <end position="247"/>
    </location>
</feature>
<dbReference type="Pfam" id="PF02403">
    <property type="entry name" value="Seryl_tRNA_N"/>
    <property type="match status" value="1"/>
</dbReference>
<evidence type="ECO:0000256" key="13">
    <source>
        <dbReference type="ARBA" id="ARBA00023146"/>
    </source>
</evidence>
<evidence type="ECO:0000256" key="7">
    <source>
        <dbReference type="ARBA" id="ARBA00022801"/>
    </source>
</evidence>
<dbReference type="GO" id="GO:0004828">
    <property type="term" value="F:serine-tRNA ligase activity"/>
    <property type="evidence" value="ECO:0007669"/>
    <property type="project" value="UniProtKB-EC"/>
</dbReference>
<evidence type="ECO:0000256" key="6">
    <source>
        <dbReference type="ARBA" id="ARBA00022741"/>
    </source>
</evidence>
<dbReference type="InterPro" id="IPR006195">
    <property type="entry name" value="aa-tRNA-synth_II"/>
</dbReference>
<dbReference type="PROSITE" id="PS50862">
    <property type="entry name" value="AA_TRNA_LIGASE_II"/>
    <property type="match status" value="1"/>
</dbReference>
<keyword evidence="10" id="KW-0648">Protein biosynthesis</keyword>
<keyword evidence="6" id="KW-0547">Nucleotide-binding</keyword>
<keyword evidence="5" id="KW-0479">Metal-binding</keyword>
<keyword evidence="13 23" id="KW-0030">Aminoacyl-tRNA synthetase</keyword>
<keyword evidence="24" id="KW-1185">Reference proteome</keyword>
<comment type="similarity">
    <text evidence="1">Belongs to the class-II aminoacyl-tRNA synthetase family. Type-1 seryl-tRNA synthetase subfamily.</text>
</comment>
<comment type="subcellular location">
    <subcellularLocation>
        <location evidence="19">Endomembrane system</location>
        <topology evidence="19">Lipid-anchor</topology>
        <orientation evidence="19">Cytoplasmic side</orientation>
    </subcellularLocation>
</comment>
<dbReference type="NCBIfam" id="TIGR00231">
    <property type="entry name" value="small_GTP"/>
    <property type="match status" value="1"/>
</dbReference>
<evidence type="ECO:0000256" key="18">
    <source>
        <dbReference type="ARBA" id="ARBA00037969"/>
    </source>
</evidence>
<name>A0A6A6QDP6_9PEZI</name>
<dbReference type="SMART" id="SM00174">
    <property type="entry name" value="RHO"/>
    <property type="match status" value="1"/>
</dbReference>
<dbReference type="SUPFAM" id="SSF55681">
    <property type="entry name" value="Class II aaRS and biotin synthetases"/>
    <property type="match status" value="1"/>
</dbReference>
<keyword evidence="8" id="KW-0067">ATP-binding</keyword>
<dbReference type="NCBIfam" id="TIGR00414">
    <property type="entry name" value="serS"/>
    <property type="match status" value="1"/>
</dbReference>
<dbReference type="InterPro" id="IPR010978">
    <property type="entry name" value="tRNA-bd_arm"/>
</dbReference>
<dbReference type="CDD" id="cd04137">
    <property type="entry name" value="RheB"/>
    <property type="match status" value="1"/>
</dbReference>
<evidence type="ECO:0000256" key="12">
    <source>
        <dbReference type="ARBA" id="ARBA00023136"/>
    </source>
</evidence>
<dbReference type="InterPro" id="IPR002314">
    <property type="entry name" value="aa-tRNA-synt_IIb"/>
</dbReference>
<keyword evidence="7" id="KW-0378">Hydrolase</keyword>
<keyword evidence="3" id="KW-0488">Methylation</keyword>
<dbReference type="GO" id="GO:0005524">
    <property type="term" value="F:ATP binding"/>
    <property type="evidence" value="ECO:0007669"/>
    <property type="project" value="UniProtKB-KW"/>
</dbReference>
<dbReference type="GO" id="GO:0005525">
    <property type="term" value="F:GTP binding"/>
    <property type="evidence" value="ECO:0007669"/>
    <property type="project" value="UniProtKB-KW"/>
</dbReference>
<dbReference type="SMART" id="SM00175">
    <property type="entry name" value="RAB"/>
    <property type="match status" value="1"/>
</dbReference>
<dbReference type="Pfam" id="PF00071">
    <property type="entry name" value="Ras"/>
    <property type="match status" value="1"/>
</dbReference>